<dbReference type="RefSeq" id="WP_011374306.1">
    <property type="nucleotide sequence ID" value="NC_007576.1"/>
</dbReference>
<proteinExistence type="predicted"/>
<organism evidence="1 2">
    <name type="scientific">Latilactobacillus sakei subsp. sakei (strain 23K)</name>
    <name type="common">Lactobacillus sakei subsp. sakei</name>
    <dbReference type="NCBI Taxonomy" id="314315"/>
    <lineage>
        <taxon>Bacteria</taxon>
        <taxon>Bacillati</taxon>
        <taxon>Bacillota</taxon>
        <taxon>Bacilli</taxon>
        <taxon>Lactobacillales</taxon>
        <taxon>Lactobacillaceae</taxon>
        <taxon>Latilactobacillus</taxon>
    </lineage>
</organism>
<dbReference type="HOGENOM" id="CLU_149386_0_0_9"/>
<dbReference type="Proteomes" id="UP000002707">
    <property type="component" value="Chromosome"/>
</dbReference>
<dbReference type="KEGG" id="lsa:LCA_0597"/>
<keyword evidence="2" id="KW-1185">Reference proteome</keyword>
<evidence type="ECO:0000313" key="2">
    <source>
        <dbReference type="Proteomes" id="UP000002707"/>
    </source>
</evidence>
<name>Q38Y28_LATSS</name>
<dbReference type="Gene3D" id="1.10.10.10">
    <property type="entry name" value="Winged helix-like DNA-binding domain superfamily/Winged helix DNA-binding domain"/>
    <property type="match status" value="1"/>
</dbReference>
<gene>
    <name evidence="1" type="ordered locus">LCA_0597</name>
</gene>
<evidence type="ECO:0000313" key="1">
    <source>
        <dbReference type="EMBL" id="CAI54901.1"/>
    </source>
</evidence>
<dbReference type="OrthoDB" id="2296456at2"/>
<protein>
    <submittedName>
        <fullName evidence="1">Hypothetical prophage lsa1 protein</fullName>
    </submittedName>
</protein>
<dbReference type="InterPro" id="IPR036388">
    <property type="entry name" value="WH-like_DNA-bd_sf"/>
</dbReference>
<reference evidence="2" key="1">
    <citation type="journal article" date="2005" name="Nat. Biotechnol.">
        <title>The complete genome sequence of the meat-borne lactic acid bacterium Lactobacillus sakei 23K.</title>
        <authorList>
            <person name="Chaillou S."/>
            <person name="Champomier-Verges M.-C."/>
            <person name="Cornet M."/>
            <person name="Crutz-Le Coq A.-M."/>
            <person name="Dudez A.-M."/>
            <person name="Martin V."/>
            <person name="Beaufils S."/>
            <person name="Darbon-Rongere E."/>
            <person name="Bossy R."/>
            <person name="Loux V."/>
            <person name="Zagorec M."/>
        </authorList>
    </citation>
    <scope>NUCLEOTIDE SEQUENCE [LARGE SCALE GENOMIC DNA]</scope>
    <source>
        <strain evidence="2">23K</strain>
    </source>
</reference>
<dbReference type="eggNOG" id="ENOG5030ASD">
    <property type="taxonomic scope" value="Bacteria"/>
</dbReference>
<dbReference type="STRING" id="314315.LCA_0597"/>
<accession>Q38Y28</accession>
<sequence>MINFTNKRLQLVYSAIPKGIERPVTAKEIKLKTGIPTRDVYSCINLLVTKYAVPIGGLRQEGKHGYFIATSKDELAEAITPLESHTRHMNERLTALKQIDI</sequence>
<dbReference type="AlphaFoldDB" id="Q38Y28"/>
<dbReference type="EMBL" id="CR936503">
    <property type="protein sequence ID" value="CAI54901.1"/>
    <property type="molecule type" value="Genomic_DNA"/>
</dbReference>